<reference evidence="1" key="2">
    <citation type="journal article" date="2023" name="Food Microbiol.">
        <title>Evaluation of the fermentation potential of lactic acid bacteria isolated from herbs, fruits and vegetables as starter cultures in nut-based milk alternatives.</title>
        <authorList>
            <person name="Huang W."/>
            <person name="Dong A."/>
            <person name="Pham H.T."/>
            <person name="Zhou C."/>
            <person name="Huo Z."/>
            <person name="Watjen A.P."/>
            <person name="Prakash S."/>
            <person name="Bang-Berthelsen C.H."/>
            <person name="Turner M.S."/>
        </authorList>
    </citation>
    <scope>NUCLEOTIDE SEQUENCE</scope>
    <source>
        <strain evidence="1">581</strain>
    </source>
</reference>
<name>A0A9X4NEY0_9LACT</name>
<evidence type="ECO:0000313" key="2">
    <source>
        <dbReference type="Proteomes" id="UP001152656"/>
    </source>
</evidence>
<comment type="caution">
    <text evidence="1">The sequence shown here is derived from an EMBL/GenBank/DDBJ whole genome shotgun (WGS) entry which is preliminary data.</text>
</comment>
<accession>A0A9X4NEY0</accession>
<dbReference type="InterPro" id="IPR010985">
    <property type="entry name" value="Ribbon_hlx_hlx"/>
</dbReference>
<reference evidence="1" key="1">
    <citation type="submission" date="2022-10" db="EMBL/GenBank/DDBJ databases">
        <authorList>
            <person name="Turner M.S."/>
            <person name="Huang W."/>
        </authorList>
    </citation>
    <scope>NUCLEOTIDE SEQUENCE</scope>
    <source>
        <strain evidence="1">581</strain>
    </source>
</reference>
<dbReference type="Proteomes" id="UP001152656">
    <property type="component" value="Unassembled WGS sequence"/>
</dbReference>
<organism evidence="1 2">
    <name type="scientific">Lactococcus lactis</name>
    <dbReference type="NCBI Taxonomy" id="1358"/>
    <lineage>
        <taxon>Bacteria</taxon>
        <taxon>Bacillati</taxon>
        <taxon>Bacillota</taxon>
        <taxon>Bacilli</taxon>
        <taxon>Lactobacillales</taxon>
        <taxon>Streptococcaceae</taxon>
        <taxon>Lactococcus</taxon>
    </lineage>
</organism>
<dbReference type="AlphaFoldDB" id="A0A9X4NEY0"/>
<gene>
    <name evidence="1" type="ORF">OGZ39_12695</name>
</gene>
<evidence type="ECO:0000313" key="1">
    <source>
        <dbReference type="EMBL" id="MDG4982484.1"/>
    </source>
</evidence>
<proteinExistence type="predicted"/>
<dbReference type="GO" id="GO:0006355">
    <property type="term" value="P:regulation of DNA-templated transcription"/>
    <property type="evidence" value="ECO:0007669"/>
    <property type="project" value="InterPro"/>
</dbReference>
<sequence length="128" mass="14739">MKKTKISVRIDTDKFEKYTALAKQNDRSFSSEINRALSDKPNEKHINLDNEARSILIALETYVNDIRRSVKGRSNNINQLAKQVNSLKSLSDHNSDVIQQNIDIYNKSIAKELEKIEHIKGALDDIWQ</sequence>
<protein>
    <submittedName>
        <fullName evidence="1">Uncharacterized protein</fullName>
    </submittedName>
</protein>
<dbReference type="EMBL" id="JAOWLP010000028">
    <property type="protein sequence ID" value="MDG4982484.1"/>
    <property type="molecule type" value="Genomic_DNA"/>
</dbReference>
<dbReference type="SUPFAM" id="SSF47598">
    <property type="entry name" value="Ribbon-helix-helix"/>
    <property type="match status" value="1"/>
</dbReference>
<dbReference type="RefSeq" id="WP_278216561.1">
    <property type="nucleotide sequence ID" value="NZ_JAOWLP010000028.1"/>
</dbReference>